<accession>A0A0F8Z2C6</accession>
<organism evidence="1">
    <name type="scientific">marine sediment metagenome</name>
    <dbReference type="NCBI Taxonomy" id="412755"/>
    <lineage>
        <taxon>unclassified sequences</taxon>
        <taxon>metagenomes</taxon>
        <taxon>ecological metagenomes</taxon>
    </lineage>
</organism>
<dbReference type="AlphaFoldDB" id="A0A0F8Z2C6"/>
<comment type="caution">
    <text evidence="1">The sequence shown here is derived from an EMBL/GenBank/DDBJ whole genome shotgun (WGS) entry which is preliminary data.</text>
</comment>
<evidence type="ECO:0000313" key="1">
    <source>
        <dbReference type="EMBL" id="KKK87872.1"/>
    </source>
</evidence>
<gene>
    <name evidence="1" type="ORF">LCGC14_2748880</name>
</gene>
<proteinExistence type="predicted"/>
<sequence length="423" mass="48677">QRNYLEIEKEINRLALASRKSRKRKITERAIPQDKKVFEYVEAELDKKTELAKDMTAAELDFANYIEVKGNEAYTYLAEQGILKGSRFEGQYITHIRKGLLESIKDEGLKAGFKSIYERYKQDEQIFNILDRDTGNILPLEKFFRFKIFRTGKLEPTRNVAKAFLSYQRNFETKKELDRIVPKLDIYVHALTPMGKTGRGLVFDESLKKFFNVWMNTKRGRHITFLAKQGGKLDLSLRALNTLVTMKDLAFNIPVQVAATVGESGFNYIMLGKKSFALGLIRKRTPRGRKIIQNYKEFVGKSIWEEMSEASKDIGDKISMSMFALFHHAMTRANETYLLGSLTKAEYRSGKISDSRLAEMKKTMGEFRYVEGAGSVIGAIPEAKVYLKYKTWAVPALSTTIYNFRKLATGKIRAKEAWQIYRS</sequence>
<reference evidence="1" key="1">
    <citation type="journal article" date="2015" name="Nature">
        <title>Complex archaea that bridge the gap between prokaryotes and eukaryotes.</title>
        <authorList>
            <person name="Spang A."/>
            <person name="Saw J.H."/>
            <person name="Jorgensen S.L."/>
            <person name="Zaremba-Niedzwiedzka K."/>
            <person name="Martijn J."/>
            <person name="Lind A.E."/>
            <person name="van Eijk R."/>
            <person name="Schleper C."/>
            <person name="Guy L."/>
            <person name="Ettema T.J."/>
        </authorList>
    </citation>
    <scope>NUCLEOTIDE SEQUENCE</scope>
</reference>
<name>A0A0F8Z2C6_9ZZZZ</name>
<protein>
    <submittedName>
        <fullName evidence="1">Uncharacterized protein</fullName>
    </submittedName>
</protein>
<dbReference type="EMBL" id="LAZR01050208">
    <property type="protein sequence ID" value="KKK87872.1"/>
    <property type="molecule type" value="Genomic_DNA"/>
</dbReference>
<feature type="non-terminal residue" evidence="1">
    <location>
        <position position="423"/>
    </location>
</feature>
<feature type="non-terminal residue" evidence="1">
    <location>
        <position position="1"/>
    </location>
</feature>